<dbReference type="AlphaFoldDB" id="A0A2W0CPZ0"/>
<keyword evidence="1" id="KW-0812">Transmembrane</keyword>
<accession>A0A2W0CPZ0</accession>
<feature type="transmembrane region" description="Helical" evidence="1">
    <location>
        <begin position="6"/>
        <end position="30"/>
    </location>
</feature>
<dbReference type="Proteomes" id="UP000247459">
    <property type="component" value="Unassembled WGS sequence"/>
</dbReference>
<name>A0A2W0CPZ0_9BACL</name>
<feature type="transmembrane region" description="Helical" evidence="1">
    <location>
        <begin position="79"/>
        <end position="98"/>
    </location>
</feature>
<dbReference type="EMBL" id="PRLG01000015">
    <property type="protein sequence ID" value="PYY29718.1"/>
    <property type="molecule type" value="Genomic_DNA"/>
</dbReference>
<evidence type="ECO:0000313" key="3">
    <source>
        <dbReference type="Proteomes" id="UP000247459"/>
    </source>
</evidence>
<proteinExistence type="predicted"/>
<keyword evidence="1" id="KW-0472">Membrane</keyword>
<protein>
    <submittedName>
        <fullName evidence="2">Uncharacterized protein</fullName>
    </submittedName>
</protein>
<sequence length="111" mass="12869">MLDYLLKVFGWLTVVGVILLFFVGGGALFYRSFINTKIKIFKKGHYLKCNECGNKVPHDARCCEWCGLRFKRTDPLSNSIFYCFIFGCMMIPGGLGMTQEFYENIFFFLND</sequence>
<dbReference type="RefSeq" id="WP_110757933.1">
    <property type="nucleotide sequence ID" value="NZ_PRLG01000015.1"/>
</dbReference>
<comment type="caution">
    <text evidence="2">The sequence shown here is derived from an EMBL/GenBank/DDBJ whole genome shotgun (WGS) entry which is preliminary data.</text>
</comment>
<organism evidence="2 3">
    <name type="scientific">Paenibacillus illinoisensis</name>
    <dbReference type="NCBI Taxonomy" id="59845"/>
    <lineage>
        <taxon>Bacteria</taxon>
        <taxon>Bacillati</taxon>
        <taxon>Bacillota</taxon>
        <taxon>Bacilli</taxon>
        <taxon>Bacillales</taxon>
        <taxon>Paenibacillaceae</taxon>
        <taxon>Paenibacillus</taxon>
    </lineage>
</organism>
<evidence type="ECO:0000256" key="1">
    <source>
        <dbReference type="SAM" id="Phobius"/>
    </source>
</evidence>
<reference evidence="2 3" key="1">
    <citation type="submission" date="2018-01" db="EMBL/GenBank/DDBJ databases">
        <title>Genome sequence of the PGP bacterium Paenibacillus illinoisensis E3.</title>
        <authorList>
            <person name="Rolli E."/>
            <person name="Marasco R."/>
            <person name="Bessem C."/>
            <person name="Michoud G."/>
            <person name="Gaiarsa S."/>
            <person name="Borin S."/>
            <person name="Daffonchio D."/>
        </authorList>
    </citation>
    <scope>NUCLEOTIDE SEQUENCE [LARGE SCALE GENOMIC DNA]</scope>
    <source>
        <strain evidence="2 3">E3</strain>
    </source>
</reference>
<evidence type="ECO:0000313" key="2">
    <source>
        <dbReference type="EMBL" id="PYY29718.1"/>
    </source>
</evidence>
<keyword evidence="1" id="KW-1133">Transmembrane helix</keyword>
<gene>
    <name evidence="2" type="ORF">PIL02S_01918</name>
</gene>